<comment type="caution">
    <text evidence="2">The sequence shown here is derived from an EMBL/GenBank/DDBJ whole genome shotgun (WGS) entry which is preliminary data.</text>
</comment>
<proteinExistence type="predicted"/>
<name>A0A921ZBP6_MANSE</name>
<dbReference type="InterPro" id="IPR002347">
    <property type="entry name" value="SDR_fam"/>
</dbReference>
<dbReference type="Proteomes" id="UP000791440">
    <property type="component" value="Unassembled WGS sequence"/>
</dbReference>
<evidence type="ECO:0000313" key="2">
    <source>
        <dbReference type="EMBL" id="KAG6453969.1"/>
    </source>
</evidence>
<accession>A0A921ZBP6</accession>
<gene>
    <name evidence="2" type="ORF">O3G_MSEX008438</name>
</gene>
<reference evidence="2" key="1">
    <citation type="journal article" date="2016" name="Insect Biochem. Mol. Biol.">
        <title>Multifaceted biological insights from a draft genome sequence of the tobacco hornworm moth, Manduca sexta.</title>
        <authorList>
            <person name="Kanost M.R."/>
            <person name="Arrese E.L."/>
            <person name="Cao X."/>
            <person name="Chen Y.R."/>
            <person name="Chellapilla S."/>
            <person name="Goldsmith M.R."/>
            <person name="Grosse-Wilde E."/>
            <person name="Heckel D.G."/>
            <person name="Herndon N."/>
            <person name="Jiang H."/>
            <person name="Papanicolaou A."/>
            <person name="Qu J."/>
            <person name="Soulages J.L."/>
            <person name="Vogel H."/>
            <person name="Walters J."/>
            <person name="Waterhouse R.M."/>
            <person name="Ahn S.J."/>
            <person name="Almeida F.C."/>
            <person name="An C."/>
            <person name="Aqrawi P."/>
            <person name="Bretschneider A."/>
            <person name="Bryant W.B."/>
            <person name="Bucks S."/>
            <person name="Chao H."/>
            <person name="Chevignon G."/>
            <person name="Christen J.M."/>
            <person name="Clarke D.F."/>
            <person name="Dittmer N.T."/>
            <person name="Ferguson L.C.F."/>
            <person name="Garavelou S."/>
            <person name="Gordon K.H.J."/>
            <person name="Gunaratna R.T."/>
            <person name="Han Y."/>
            <person name="Hauser F."/>
            <person name="He Y."/>
            <person name="Heidel-Fischer H."/>
            <person name="Hirsh A."/>
            <person name="Hu Y."/>
            <person name="Jiang H."/>
            <person name="Kalra D."/>
            <person name="Klinner C."/>
            <person name="Konig C."/>
            <person name="Kovar C."/>
            <person name="Kroll A.R."/>
            <person name="Kuwar S.S."/>
            <person name="Lee S.L."/>
            <person name="Lehman R."/>
            <person name="Li K."/>
            <person name="Li Z."/>
            <person name="Liang H."/>
            <person name="Lovelace S."/>
            <person name="Lu Z."/>
            <person name="Mansfield J.H."/>
            <person name="McCulloch K.J."/>
            <person name="Mathew T."/>
            <person name="Morton B."/>
            <person name="Muzny D.M."/>
            <person name="Neunemann D."/>
            <person name="Ongeri F."/>
            <person name="Pauchet Y."/>
            <person name="Pu L.L."/>
            <person name="Pyrousis I."/>
            <person name="Rao X.J."/>
            <person name="Redding A."/>
            <person name="Roesel C."/>
            <person name="Sanchez-Gracia A."/>
            <person name="Schaack S."/>
            <person name="Shukla A."/>
            <person name="Tetreau G."/>
            <person name="Wang Y."/>
            <person name="Xiong G.H."/>
            <person name="Traut W."/>
            <person name="Walsh T.K."/>
            <person name="Worley K.C."/>
            <person name="Wu D."/>
            <person name="Wu W."/>
            <person name="Wu Y.Q."/>
            <person name="Zhang X."/>
            <person name="Zou Z."/>
            <person name="Zucker H."/>
            <person name="Briscoe A.D."/>
            <person name="Burmester T."/>
            <person name="Clem R.J."/>
            <person name="Feyereisen R."/>
            <person name="Grimmelikhuijzen C.J.P."/>
            <person name="Hamodrakas S.J."/>
            <person name="Hansson B.S."/>
            <person name="Huguet E."/>
            <person name="Jermiin L.S."/>
            <person name="Lan Q."/>
            <person name="Lehman H.K."/>
            <person name="Lorenzen M."/>
            <person name="Merzendorfer H."/>
            <person name="Michalopoulos I."/>
            <person name="Morton D.B."/>
            <person name="Muthukrishnan S."/>
            <person name="Oakeshott J.G."/>
            <person name="Palmer W."/>
            <person name="Park Y."/>
            <person name="Passarelli A.L."/>
            <person name="Rozas J."/>
            <person name="Schwartz L.M."/>
            <person name="Smith W."/>
            <person name="Southgate A."/>
            <person name="Vilcinskas A."/>
            <person name="Vogt R."/>
            <person name="Wang P."/>
            <person name="Werren J."/>
            <person name="Yu X.Q."/>
            <person name="Zhou J.J."/>
            <person name="Brown S.J."/>
            <person name="Scherer S.E."/>
            <person name="Richards S."/>
            <person name="Blissard G.W."/>
        </authorList>
    </citation>
    <scope>NUCLEOTIDE SEQUENCE</scope>
</reference>
<dbReference type="PANTHER" id="PTHR43157">
    <property type="entry name" value="PHOSPHATIDYLINOSITOL-GLYCAN BIOSYNTHESIS CLASS F PROTEIN-RELATED"/>
    <property type="match status" value="1"/>
</dbReference>
<evidence type="ECO:0000256" key="1">
    <source>
        <dbReference type="ARBA" id="ARBA00023002"/>
    </source>
</evidence>
<keyword evidence="1" id="KW-0560">Oxidoreductase</keyword>
<sequence length="297" mass="32162">MCDTTARLDGKVVVVTGGSSGLGLEAAKNIAKRGARVVIASRNETKLQKAQAEIVNTSGNYNVAYKLLDLGSLKSVRSFVNDMNGEERLDVLINNAGAIGLPDRLTADELNLTMQVNFFGAFLLTFLLLPKLKASAPSRIINGSAASMYIGSIDFNNWNDIGTHTAIQVVASSKLAMVLFNAELAKRLKGTGVTANSFDPFIAPGTDVFFGLPSYLQDVSRIIASLIGQPKEEVGRQLGYLAAAPNLEMVSGEHYKFCGKFPSHWLVNDGVLTKKLWEESKKLVHISPEEDWELGNK</sequence>
<keyword evidence="3" id="KW-1185">Reference proteome</keyword>
<dbReference type="SUPFAM" id="SSF51735">
    <property type="entry name" value="NAD(P)-binding Rossmann-fold domains"/>
    <property type="match status" value="1"/>
</dbReference>
<dbReference type="PRINTS" id="PR00081">
    <property type="entry name" value="GDHRDH"/>
</dbReference>
<dbReference type="EMBL" id="JH668454">
    <property type="protein sequence ID" value="KAG6453969.1"/>
    <property type="molecule type" value="Genomic_DNA"/>
</dbReference>
<dbReference type="PANTHER" id="PTHR43157:SF31">
    <property type="entry name" value="PHOSPHATIDYLINOSITOL-GLYCAN BIOSYNTHESIS CLASS F PROTEIN"/>
    <property type="match status" value="1"/>
</dbReference>
<dbReference type="InterPro" id="IPR036291">
    <property type="entry name" value="NAD(P)-bd_dom_sf"/>
</dbReference>
<dbReference type="GO" id="GO:0016491">
    <property type="term" value="F:oxidoreductase activity"/>
    <property type="evidence" value="ECO:0007669"/>
    <property type="project" value="UniProtKB-KW"/>
</dbReference>
<evidence type="ECO:0000313" key="3">
    <source>
        <dbReference type="Proteomes" id="UP000791440"/>
    </source>
</evidence>
<protein>
    <submittedName>
        <fullName evidence="2">Uncharacterized protein</fullName>
    </submittedName>
</protein>
<dbReference type="Pfam" id="PF00106">
    <property type="entry name" value="adh_short"/>
    <property type="match status" value="1"/>
</dbReference>
<dbReference type="Gene3D" id="3.40.50.720">
    <property type="entry name" value="NAD(P)-binding Rossmann-like Domain"/>
    <property type="match status" value="1"/>
</dbReference>
<dbReference type="AlphaFoldDB" id="A0A921ZBP6"/>
<organism evidence="2 3">
    <name type="scientific">Manduca sexta</name>
    <name type="common">Tobacco hawkmoth</name>
    <name type="synonym">Tobacco hornworm</name>
    <dbReference type="NCBI Taxonomy" id="7130"/>
    <lineage>
        <taxon>Eukaryota</taxon>
        <taxon>Metazoa</taxon>
        <taxon>Ecdysozoa</taxon>
        <taxon>Arthropoda</taxon>
        <taxon>Hexapoda</taxon>
        <taxon>Insecta</taxon>
        <taxon>Pterygota</taxon>
        <taxon>Neoptera</taxon>
        <taxon>Endopterygota</taxon>
        <taxon>Lepidoptera</taxon>
        <taxon>Glossata</taxon>
        <taxon>Ditrysia</taxon>
        <taxon>Bombycoidea</taxon>
        <taxon>Sphingidae</taxon>
        <taxon>Sphinginae</taxon>
        <taxon>Sphingini</taxon>
        <taxon>Manduca</taxon>
    </lineage>
</organism>
<reference evidence="2" key="2">
    <citation type="submission" date="2020-12" db="EMBL/GenBank/DDBJ databases">
        <authorList>
            <person name="Kanost M."/>
        </authorList>
    </citation>
    <scope>NUCLEOTIDE SEQUENCE</scope>
</reference>